<reference evidence="1 2" key="1">
    <citation type="journal article" date="2018" name="Nat. Genet.">
        <title>The Rosa genome provides new insights in the design of modern roses.</title>
        <authorList>
            <person name="Bendahmane M."/>
        </authorList>
    </citation>
    <scope>NUCLEOTIDE SEQUENCE [LARGE SCALE GENOMIC DNA]</scope>
    <source>
        <strain evidence="2">cv. Old Blush</strain>
    </source>
</reference>
<keyword evidence="2" id="KW-1185">Reference proteome</keyword>
<dbReference type="AlphaFoldDB" id="A0A2P6SKZ0"/>
<evidence type="ECO:0000313" key="1">
    <source>
        <dbReference type="EMBL" id="PRQ59336.1"/>
    </source>
</evidence>
<dbReference type="EMBL" id="PDCK01000039">
    <property type="protein sequence ID" value="PRQ59336.1"/>
    <property type="molecule type" value="Genomic_DNA"/>
</dbReference>
<accession>A0A2P6SKZ0</accession>
<name>A0A2P6SKZ0_ROSCH</name>
<organism evidence="1 2">
    <name type="scientific">Rosa chinensis</name>
    <name type="common">China rose</name>
    <dbReference type="NCBI Taxonomy" id="74649"/>
    <lineage>
        <taxon>Eukaryota</taxon>
        <taxon>Viridiplantae</taxon>
        <taxon>Streptophyta</taxon>
        <taxon>Embryophyta</taxon>
        <taxon>Tracheophyta</taxon>
        <taxon>Spermatophyta</taxon>
        <taxon>Magnoliopsida</taxon>
        <taxon>eudicotyledons</taxon>
        <taxon>Gunneridae</taxon>
        <taxon>Pentapetalae</taxon>
        <taxon>rosids</taxon>
        <taxon>fabids</taxon>
        <taxon>Rosales</taxon>
        <taxon>Rosaceae</taxon>
        <taxon>Rosoideae</taxon>
        <taxon>Rosoideae incertae sedis</taxon>
        <taxon>Rosa</taxon>
    </lineage>
</organism>
<proteinExistence type="predicted"/>
<dbReference type="Proteomes" id="UP000238479">
    <property type="component" value="Chromosome 1"/>
</dbReference>
<protein>
    <submittedName>
        <fullName evidence="1">Uncharacterized protein</fullName>
    </submittedName>
</protein>
<gene>
    <name evidence="1" type="ORF">RchiOBHm_Chr1g0369111</name>
</gene>
<sequence length="72" mass="8487">MIMFHTSCTLNDGRKKLENRRSCRSLPTVLDKDPDNHRSCRSLPAVLEKDRDKHSNFWWDFLRLEGKQVGLS</sequence>
<evidence type="ECO:0000313" key="2">
    <source>
        <dbReference type="Proteomes" id="UP000238479"/>
    </source>
</evidence>
<comment type="caution">
    <text evidence="1">The sequence shown here is derived from an EMBL/GenBank/DDBJ whole genome shotgun (WGS) entry which is preliminary data.</text>
</comment>
<dbReference type="Gramene" id="PRQ59336">
    <property type="protein sequence ID" value="PRQ59336"/>
    <property type="gene ID" value="RchiOBHm_Chr1g0369111"/>
</dbReference>